<dbReference type="GO" id="GO:0008703">
    <property type="term" value="F:5-amino-6-(5-phosphoribosylamino)uracil reductase activity"/>
    <property type="evidence" value="ECO:0007669"/>
    <property type="project" value="InterPro"/>
</dbReference>
<evidence type="ECO:0000313" key="2">
    <source>
        <dbReference type="EMBL" id="NGO74719.1"/>
    </source>
</evidence>
<organism evidence="2 3">
    <name type="scientific">Streptomyces mesophilus</name>
    <dbReference type="NCBI Taxonomy" id="1775132"/>
    <lineage>
        <taxon>Bacteria</taxon>
        <taxon>Bacillati</taxon>
        <taxon>Actinomycetota</taxon>
        <taxon>Actinomycetes</taxon>
        <taxon>Kitasatosporales</taxon>
        <taxon>Streptomycetaceae</taxon>
        <taxon>Streptomyces</taxon>
    </lineage>
</organism>
<dbReference type="EMBL" id="JAAKZW010000005">
    <property type="protein sequence ID" value="NGO74719.1"/>
    <property type="molecule type" value="Genomic_DNA"/>
</dbReference>
<name>A0A6G4XB03_9ACTN</name>
<dbReference type="Gene3D" id="3.40.430.10">
    <property type="entry name" value="Dihydrofolate Reductase, subunit A"/>
    <property type="match status" value="1"/>
</dbReference>
<reference evidence="2 3" key="1">
    <citation type="submission" date="2020-02" db="EMBL/GenBank/DDBJ databases">
        <title>Whole-genome analyses of novel actinobacteria.</title>
        <authorList>
            <person name="Sahin N."/>
            <person name="Tokatli A."/>
        </authorList>
    </citation>
    <scope>NUCLEOTIDE SEQUENCE [LARGE SCALE GENOMIC DNA]</scope>
    <source>
        <strain evidence="2 3">YC504</strain>
    </source>
</reference>
<dbReference type="RefSeq" id="WP_165330237.1">
    <property type="nucleotide sequence ID" value="NZ_JAAKZW010000005.1"/>
</dbReference>
<dbReference type="Proteomes" id="UP000481109">
    <property type="component" value="Unassembled WGS sequence"/>
</dbReference>
<dbReference type="GO" id="GO:0009231">
    <property type="term" value="P:riboflavin biosynthetic process"/>
    <property type="evidence" value="ECO:0007669"/>
    <property type="project" value="InterPro"/>
</dbReference>
<dbReference type="SUPFAM" id="SSF53597">
    <property type="entry name" value="Dihydrofolate reductase-like"/>
    <property type="match status" value="1"/>
</dbReference>
<keyword evidence="3" id="KW-1185">Reference proteome</keyword>
<dbReference type="PANTHER" id="PTHR38011:SF11">
    <property type="entry name" value="2,5-DIAMINO-6-RIBOSYLAMINO-4(3H)-PYRIMIDINONE 5'-PHOSPHATE REDUCTASE"/>
    <property type="match status" value="1"/>
</dbReference>
<feature type="domain" description="Bacterial bifunctional deaminase-reductase C-terminal" evidence="1">
    <location>
        <begin position="9"/>
        <end position="170"/>
    </location>
</feature>
<dbReference type="InterPro" id="IPR050765">
    <property type="entry name" value="Riboflavin_Biosynth_HTPR"/>
</dbReference>
<dbReference type="Pfam" id="PF01872">
    <property type="entry name" value="RibD_C"/>
    <property type="match status" value="1"/>
</dbReference>
<protein>
    <submittedName>
        <fullName evidence="2">Dihydrofolate reductase</fullName>
    </submittedName>
</protein>
<dbReference type="InterPro" id="IPR024072">
    <property type="entry name" value="DHFR-like_dom_sf"/>
</dbReference>
<evidence type="ECO:0000313" key="3">
    <source>
        <dbReference type="Proteomes" id="UP000481109"/>
    </source>
</evidence>
<comment type="caution">
    <text evidence="2">The sequence shown here is derived from an EMBL/GenBank/DDBJ whole genome shotgun (WGS) entry which is preliminary data.</text>
</comment>
<dbReference type="AlphaFoldDB" id="A0A6G4XB03"/>
<evidence type="ECO:0000259" key="1">
    <source>
        <dbReference type="Pfam" id="PF01872"/>
    </source>
</evidence>
<proteinExistence type="predicted"/>
<accession>A0A6G4XB03</accession>
<dbReference type="PANTHER" id="PTHR38011">
    <property type="entry name" value="DIHYDROFOLATE REDUCTASE FAMILY PROTEIN (AFU_ORTHOLOGUE AFUA_8G06820)"/>
    <property type="match status" value="1"/>
</dbReference>
<sequence>MPSTHPFIVSVFIGTSFDGFIARSDGDIGWLNSRAEGAGDYGYDAFMAEVDTVVMGRATYEVVIGFGPEMWPFAGKNVHVLSTRLDADVDERVTVHRTFDQLVTALTERGAKRVYADGGQLIQTFLRAGLVDDITITRAPVLIGTGLPLFGPLDADVDLTHDSTRVLGAGFTQSTYHVTR</sequence>
<gene>
    <name evidence="2" type="ORF">G6045_03305</name>
</gene>
<dbReference type="InterPro" id="IPR002734">
    <property type="entry name" value="RibDG_C"/>
</dbReference>